<sequence>MKVQELRDKSPEELRDQLHSLLRDQFNYRMQKAVGQLTQTHLLKQVRRDIARVKTVLTEQVGKSNG</sequence>
<comment type="caution">
    <text evidence="6">The sequence shown here is derived from an EMBL/GenBank/DDBJ whole genome shotgun (WGS) entry which is preliminary data.</text>
</comment>
<proteinExistence type="inferred from homology"/>
<dbReference type="InterPro" id="IPR050063">
    <property type="entry name" value="Ribosomal_protein_uL29"/>
</dbReference>
<evidence type="ECO:0000256" key="3">
    <source>
        <dbReference type="ARBA" id="ARBA00023274"/>
    </source>
</evidence>
<dbReference type="PANTHER" id="PTHR10916:SF0">
    <property type="entry name" value="LARGE RIBOSOMAL SUBUNIT PROTEIN UL29C"/>
    <property type="match status" value="1"/>
</dbReference>
<evidence type="ECO:0000256" key="2">
    <source>
        <dbReference type="ARBA" id="ARBA00022980"/>
    </source>
</evidence>
<accession>A0ABS5ZDR4</accession>
<dbReference type="Proteomes" id="UP000690515">
    <property type="component" value="Unassembled WGS sequence"/>
</dbReference>
<dbReference type="Gene3D" id="1.10.287.310">
    <property type="match status" value="1"/>
</dbReference>
<evidence type="ECO:0000256" key="5">
    <source>
        <dbReference type="HAMAP-Rule" id="MF_00374"/>
    </source>
</evidence>
<reference evidence="6 7" key="1">
    <citation type="submission" date="2021-04" db="EMBL/GenBank/DDBJ databases">
        <authorList>
            <person name="Pira H."/>
            <person name="Risdian C."/>
            <person name="Wink J."/>
        </authorList>
    </citation>
    <scope>NUCLEOTIDE SEQUENCE [LARGE SCALE GENOMIC DNA]</scope>
    <source>
        <strain evidence="6 7">WH53</strain>
    </source>
</reference>
<evidence type="ECO:0000256" key="1">
    <source>
        <dbReference type="ARBA" id="ARBA00009254"/>
    </source>
</evidence>
<dbReference type="RefSeq" id="WP_215820366.1">
    <property type="nucleotide sequence ID" value="NZ_JAGSOY010000031.1"/>
</dbReference>
<dbReference type="HAMAP" id="MF_00374">
    <property type="entry name" value="Ribosomal_uL29"/>
    <property type="match status" value="1"/>
</dbReference>
<organism evidence="6 7">
    <name type="scientific">Zooshikella harenae</name>
    <dbReference type="NCBI Taxonomy" id="2827238"/>
    <lineage>
        <taxon>Bacteria</taxon>
        <taxon>Pseudomonadati</taxon>
        <taxon>Pseudomonadota</taxon>
        <taxon>Gammaproteobacteria</taxon>
        <taxon>Oceanospirillales</taxon>
        <taxon>Zooshikellaceae</taxon>
        <taxon>Zooshikella</taxon>
    </lineage>
</organism>
<dbReference type="CDD" id="cd00427">
    <property type="entry name" value="Ribosomal_L29_HIP"/>
    <property type="match status" value="1"/>
</dbReference>
<dbReference type="EMBL" id="JAGSOY010000031">
    <property type="protein sequence ID" value="MBU2712130.1"/>
    <property type="molecule type" value="Genomic_DNA"/>
</dbReference>
<dbReference type="InterPro" id="IPR036049">
    <property type="entry name" value="Ribosomal_uL29_sf"/>
</dbReference>
<dbReference type="GO" id="GO:0005840">
    <property type="term" value="C:ribosome"/>
    <property type="evidence" value="ECO:0007669"/>
    <property type="project" value="UniProtKB-KW"/>
</dbReference>
<gene>
    <name evidence="5 6" type="primary">rpmC</name>
    <name evidence="6" type="ORF">KCG35_13775</name>
</gene>
<dbReference type="PROSITE" id="PS00579">
    <property type="entry name" value="RIBOSOMAL_L29"/>
    <property type="match status" value="1"/>
</dbReference>
<keyword evidence="2 5" id="KW-0689">Ribosomal protein</keyword>
<evidence type="ECO:0000313" key="6">
    <source>
        <dbReference type="EMBL" id="MBU2712130.1"/>
    </source>
</evidence>
<name>A0ABS5ZDR4_9GAMM</name>
<evidence type="ECO:0000313" key="7">
    <source>
        <dbReference type="Proteomes" id="UP000690515"/>
    </source>
</evidence>
<dbReference type="SUPFAM" id="SSF46561">
    <property type="entry name" value="Ribosomal protein L29 (L29p)"/>
    <property type="match status" value="1"/>
</dbReference>
<keyword evidence="7" id="KW-1185">Reference proteome</keyword>
<keyword evidence="3 5" id="KW-0687">Ribonucleoprotein</keyword>
<protein>
    <recommendedName>
        <fullName evidence="4 5">Large ribosomal subunit protein uL29</fullName>
    </recommendedName>
</protein>
<evidence type="ECO:0000256" key="4">
    <source>
        <dbReference type="ARBA" id="ARBA00035204"/>
    </source>
</evidence>
<comment type="similarity">
    <text evidence="1 5">Belongs to the universal ribosomal protein uL29 family.</text>
</comment>
<dbReference type="PANTHER" id="PTHR10916">
    <property type="entry name" value="60S RIBOSOMAL PROTEIN L35/50S RIBOSOMAL PROTEIN L29"/>
    <property type="match status" value="1"/>
</dbReference>
<dbReference type="NCBIfam" id="TIGR00012">
    <property type="entry name" value="L29"/>
    <property type="match status" value="1"/>
</dbReference>
<dbReference type="InterPro" id="IPR018254">
    <property type="entry name" value="Ribosomal_uL29_CS"/>
</dbReference>
<dbReference type="InterPro" id="IPR001854">
    <property type="entry name" value="Ribosomal_uL29"/>
</dbReference>
<dbReference type="Pfam" id="PF00831">
    <property type="entry name" value="Ribosomal_L29"/>
    <property type="match status" value="1"/>
</dbReference>